<feature type="chain" id="PRO_5042499450" description="Autophagy-related protein 27" evidence="2">
    <location>
        <begin position="21"/>
        <end position="296"/>
    </location>
</feature>
<sequence>MRRAAQFLAAVALLATSVRGAESNSIARPSYFFGAPIPIECMNRSSETGEHIENSAHEIQWVPFPVCNETGKPLEFHYGIETELNCTIPMVSDPFFHLLEFYVHSDAPLSCRLAARPPPSDAGAKPEPAEHVPLVFALSGTLQLSHMHVSTHLNVLLHSVPKHHIHPHDSGVIDSAVAYSTSPLQSAGGVFAARTVRLAIGDPLPLSFSVRWFPTPALPKTEGRVEWAGMGGHIYASTVFYSLVSFMAGMLMAGAYFFGVVLPRRLRGRALGGATPLAYGLNGVGNGWGYQKRALD</sequence>
<evidence type="ECO:0008006" key="5">
    <source>
        <dbReference type="Google" id="ProtNLM"/>
    </source>
</evidence>
<keyword evidence="1" id="KW-0812">Transmembrane</keyword>
<evidence type="ECO:0000256" key="1">
    <source>
        <dbReference type="SAM" id="Phobius"/>
    </source>
</evidence>
<evidence type="ECO:0000313" key="3">
    <source>
        <dbReference type="EMBL" id="KAK1768155.1"/>
    </source>
</evidence>
<dbReference type="RefSeq" id="XP_060284368.1">
    <property type="nucleotide sequence ID" value="XM_060426044.1"/>
</dbReference>
<reference evidence="3" key="1">
    <citation type="submission" date="2023-06" db="EMBL/GenBank/DDBJ databases">
        <title>Genome-scale phylogeny and comparative genomics of the fungal order Sordariales.</title>
        <authorList>
            <consortium name="Lawrence Berkeley National Laboratory"/>
            <person name="Hensen N."/>
            <person name="Bonometti L."/>
            <person name="Westerberg I."/>
            <person name="Brannstrom I.O."/>
            <person name="Guillou S."/>
            <person name="Cros-Aarteil S."/>
            <person name="Calhoun S."/>
            <person name="Haridas S."/>
            <person name="Kuo A."/>
            <person name="Mondo S."/>
            <person name="Pangilinan J."/>
            <person name="Riley R."/>
            <person name="Labutti K."/>
            <person name="Andreopoulos B."/>
            <person name="Lipzen A."/>
            <person name="Chen C."/>
            <person name="Yanf M."/>
            <person name="Daum C."/>
            <person name="Ng V."/>
            <person name="Clum A."/>
            <person name="Steindorff A."/>
            <person name="Ohm R."/>
            <person name="Martin F."/>
            <person name="Silar P."/>
            <person name="Natvig D."/>
            <person name="Lalanne C."/>
            <person name="Gautier V."/>
            <person name="Ament-Velasquez S.L."/>
            <person name="Kruys A."/>
            <person name="Hutchinson M.I."/>
            <person name="Powell A.J."/>
            <person name="Barry K."/>
            <person name="Miller A.N."/>
            <person name="Grigoriev I.V."/>
            <person name="Debuchy R."/>
            <person name="Gladieux P."/>
            <person name="Thoren M.H."/>
            <person name="Johannesson H."/>
        </authorList>
    </citation>
    <scope>NUCLEOTIDE SEQUENCE</scope>
    <source>
        <strain evidence="3">8032-3</strain>
    </source>
</reference>
<feature type="transmembrane region" description="Helical" evidence="1">
    <location>
        <begin position="239"/>
        <end position="262"/>
    </location>
</feature>
<gene>
    <name evidence="3" type="ORF">QBC33DRAFT_514434</name>
</gene>
<evidence type="ECO:0000313" key="4">
    <source>
        <dbReference type="Proteomes" id="UP001244011"/>
    </source>
</evidence>
<dbReference type="PANTHER" id="PTHR40368">
    <property type="entry name" value="YALI0F14399P"/>
    <property type="match status" value="1"/>
</dbReference>
<evidence type="ECO:0000256" key="2">
    <source>
        <dbReference type="SAM" id="SignalP"/>
    </source>
</evidence>
<protein>
    <recommendedName>
        <fullName evidence="5">Autophagy-related protein 27</fullName>
    </recommendedName>
</protein>
<dbReference type="AlphaFoldDB" id="A0AAJ0C104"/>
<keyword evidence="2" id="KW-0732">Signal</keyword>
<name>A0AAJ0C104_9PEZI</name>
<keyword evidence="1" id="KW-0472">Membrane</keyword>
<proteinExistence type="predicted"/>
<dbReference type="PANTHER" id="PTHR40368:SF1">
    <property type="entry name" value="YALI0F14399P"/>
    <property type="match status" value="1"/>
</dbReference>
<accession>A0AAJ0C104</accession>
<keyword evidence="1" id="KW-1133">Transmembrane helix</keyword>
<feature type="signal peptide" evidence="2">
    <location>
        <begin position="1"/>
        <end position="20"/>
    </location>
</feature>
<dbReference type="Proteomes" id="UP001244011">
    <property type="component" value="Unassembled WGS sequence"/>
</dbReference>
<dbReference type="GeneID" id="85309231"/>
<organism evidence="3 4">
    <name type="scientific">Phialemonium atrogriseum</name>
    <dbReference type="NCBI Taxonomy" id="1093897"/>
    <lineage>
        <taxon>Eukaryota</taxon>
        <taxon>Fungi</taxon>
        <taxon>Dikarya</taxon>
        <taxon>Ascomycota</taxon>
        <taxon>Pezizomycotina</taxon>
        <taxon>Sordariomycetes</taxon>
        <taxon>Sordariomycetidae</taxon>
        <taxon>Cephalothecales</taxon>
        <taxon>Cephalothecaceae</taxon>
        <taxon>Phialemonium</taxon>
    </lineage>
</organism>
<keyword evidence="4" id="KW-1185">Reference proteome</keyword>
<comment type="caution">
    <text evidence="3">The sequence shown here is derived from an EMBL/GenBank/DDBJ whole genome shotgun (WGS) entry which is preliminary data.</text>
</comment>
<dbReference type="EMBL" id="MU839006">
    <property type="protein sequence ID" value="KAK1768155.1"/>
    <property type="molecule type" value="Genomic_DNA"/>
</dbReference>